<comment type="caution">
    <text evidence="16">The sequence shown here is derived from an EMBL/GenBank/DDBJ whole genome shotgun (WGS) entry which is preliminary data.</text>
</comment>
<dbReference type="Gene3D" id="3.30.230.10">
    <property type="match status" value="1"/>
</dbReference>
<evidence type="ECO:0000256" key="2">
    <source>
        <dbReference type="ARBA" id="ARBA00007370"/>
    </source>
</evidence>
<dbReference type="Gene3D" id="3.30.70.890">
    <property type="entry name" value="GHMP kinase, C-terminal domain"/>
    <property type="match status" value="1"/>
</dbReference>
<dbReference type="PRINTS" id="PR00958">
    <property type="entry name" value="HOMSERKINASE"/>
</dbReference>
<dbReference type="PANTHER" id="PTHR20861:SF1">
    <property type="entry name" value="HOMOSERINE KINASE"/>
    <property type="match status" value="1"/>
</dbReference>
<evidence type="ECO:0000256" key="5">
    <source>
        <dbReference type="ARBA" id="ARBA00022605"/>
    </source>
</evidence>
<evidence type="ECO:0000259" key="15">
    <source>
        <dbReference type="Pfam" id="PF08544"/>
    </source>
</evidence>
<comment type="function">
    <text evidence="12 13">Catalyzes the ATP-dependent phosphorylation of L-homoserine to L-homoserine phosphate.</text>
</comment>
<comment type="subcellular location">
    <subcellularLocation>
        <location evidence="13">Cytoplasm</location>
    </subcellularLocation>
</comment>
<dbReference type="Pfam" id="PF00288">
    <property type="entry name" value="GHMP_kinases_N"/>
    <property type="match status" value="1"/>
</dbReference>
<evidence type="ECO:0000256" key="8">
    <source>
        <dbReference type="ARBA" id="ARBA00022741"/>
    </source>
</evidence>
<dbReference type="HAMAP" id="MF_00384">
    <property type="entry name" value="Homoser_kinase"/>
    <property type="match status" value="1"/>
</dbReference>
<evidence type="ECO:0000313" key="16">
    <source>
        <dbReference type="EMBL" id="MFK2825237.1"/>
    </source>
</evidence>
<keyword evidence="7 13" id="KW-0791">Threonine biosynthesis</keyword>
<dbReference type="InterPro" id="IPR006204">
    <property type="entry name" value="GHMP_kinase_N_dom"/>
</dbReference>
<dbReference type="Pfam" id="PF08544">
    <property type="entry name" value="GHMP_kinases_C"/>
    <property type="match status" value="1"/>
</dbReference>
<dbReference type="InterPro" id="IPR013750">
    <property type="entry name" value="GHMP_kinase_C_dom"/>
</dbReference>
<feature type="domain" description="GHMP kinase N-terminal" evidence="14">
    <location>
        <begin position="60"/>
        <end position="141"/>
    </location>
</feature>
<evidence type="ECO:0000256" key="3">
    <source>
        <dbReference type="ARBA" id="ARBA00012078"/>
    </source>
</evidence>
<dbReference type="PROSITE" id="PS00627">
    <property type="entry name" value="GHMP_KINASES_ATP"/>
    <property type="match status" value="1"/>
</dbReference>
<comment type="catalytic activity">
    <reaction evidence="11 13">
        <text>L-homoserine + ATP = O-phospho-L-homoserine + ADP + H(+)</text>
        <dbReference type="Rhea" id="RHEA:13985"/>
        <dbReference type="ChEBI" id="CHEBI:15378"/>
        <dbReference type="ChEBI" id="CHEBI:30616"/>
        <dbReference type="ChEBI" id="CHEBI:57476"/>
        <dbReference type="ChEBI" id="CHEBI:57590"/>
        <dbReference type="ChEBI" id="CHEBI:456216"/>
        <dbReference type="EC" id="2.7.1.39"/>
    </reaction>
</comment>
<feature type="domain" description="GHMP kinase C-terminal" evidence="15">
    <location>
        <begin position="203"/>
        <end position="279"/>
    </location>
</feature>
<dbReference type="PIRSF" id="PIRSF000676">
    <property type="entry name" value="Homoser_kin"/>
    <property type="match status" value="1"/>
</dbReference>
<keyword evidence="13" id="KW-0963">Cytoplasm</keyword>
<dbReference type="NCBIfam" id="TIGR00191">
    <property type="entry name" value="thrB"/>
    <property type="match status" value="1"/>
</dbReference>
<dbReference type="RefSeq" id="WP_404315557.1">
    <property type="nucleotide sequence ID" value="NZ_JAUIYO010000002.1"/>
</dbReference>
<sequence length="297" mass="31628">MSAPVTMKVPASTANLGPGFDSLGLALNLYLTLEITPASKWHFEHRSPMLAGLPNDETHLVYQAAKKTADTYGGTLPPLHIVMDSDIPLARGLGSSAAAIAAGIELADRYANLQLSDQEKLLIGNQIEGHPDNIGASLFGGMVAGVSFGNDEADMVQLSVPDVDIVVLIPSYEVKTSDARNVLPESFTRPQAVEASAVANVLLAALSVGNYELVGKMMEKDQFHEPYRLQLIKELPEARRLAKQAGAYATVISGAGPTILTLTPKGTGADIVSVFRDYFTDCDVKQLAIHSGKIQCK</sequence>
<dbReference type="InterPro" id="IPR036554">
    <property type="entry name" value="GHMP_kinase_C_sf"/>
</dbReference>
<dbReference type="EC" id="2.7.1.39" evidence="3 13"/>
<dbReference type="GO" id="GO:0004413">
    <property type="term" value="F:homoserine kinase activity"/>
    <property type="evidence" value="ECO:0007669"/>
    <property type="project" value="UniProtKB-EC"/>
</dbReference>
<protein>
    <recommendedName>
        <fullName evidence="4 13">Homoserine kinase</fullName>
        <shortName evidence="13">HK</shortName>
        <shortName evidence="13">HSK</shortName>
        <ecNumber evidence="3 13">2.7.1.39</ecNumber>
    </recommendedName>
</protein>
<evidence type="ECO:0000256" key="13">
    <source>
        <dbReference type="HAMAP-Rule" id="MF_00384"/>
    </source>
</evidence>
<reference evidence="16 17" key="1">
    <citation type="submission" date="2023-07" db="EMBL/GenBank/DDBJ databases">
        <title>Bacillus lucianemedeirus sp. nov, a new species isolated from an immunobiological production facility.</title>
        <authorList>
            <person name="Costa L.V."/>
            <person name="Miranda R.V.S.L."/>
            <person name="Brandao M.L.L."/>
            <person name="Reis C.M.F."/>
            <person name="Frazao A.M."/>
            <person name="Cruz F.V."/>
            <person name="Baio P.V.P."/>
            <person name="Veras J.F.C."/>
            <person name="Ramos J.N."/>
            <person name="Vieira V."/>
        </authorList>
    </citation>
    <scope>NUCLEOTIDE SEQUENCE [LARGE SCALE GENOMIC DNA]</scope>
    <source>
        <strain evidence="16 17">B190/17</strain>
    </source>
</reference>
<evidence type="ECO:0000256" key="10">
    <source>
        <dbReference type="ARBA" id="ARBA00022840"/>
    </source>
</evidence>
<dbReference type="InterPro" id="IPR014721">
    <property type="entry name" value="Ribsml_uS5_D2-typ_fold_subgr"/>
</dbReference>
<keyword evidence="5 13" id="KW-0028">Amino-acid biosynthesis</keyword>
<evidence type="ECO:0000256" key="1">
    <source>
        <dbReference type="ARBA" id="ARBA00005015"/>
    </source>
</evidence>
<comment type="pathway">
    <text evidence="1 13">Amino-acid biosynthesis; L-threonine biosynthesis; L-threonine from L-aspartate: step 4/5.</text>
</comment>
<keyword evidence="10 13" id="KW-0067">ATP-binding</keyword>
<evidence type="ECO:0000256" key="4">
    <source>
        <dbReference type="ARBA" id="ARBA00017858"/>
    </source>
</evidence>
<gene>
    <name evidence="13 16" type="primary">thrB</name>
    <name evidence="16" type="ORF">QYG89_06000</name>
</gene>
<organism evidence="16 17">
    <name type="scientific">Bacillus lumedeiriae</name>
    <dbReference type="NCBI Taxonomy" id="3058829"/>
    <lineage>
        <taxon>Bacteria</taxon>
        <taxon>Bacillati</taxon>
        <taxon>Bacillota</taxon>
        <taxon>Bacilli</taxon>
        <taxon>Bacillales</taxon>
        <taxon>Bacillaceae</taxon>
        <taxon>Bacillus</taxon>
    </lineage>
</organism>
<dbReference type="SUPFAM" id="SSF54211">
    <property type="entry name" value="Ribosomal protein S5 domain 2-like"/>
    <property type="match status" value="1"/>
</dbReference>
<keyword evidence="9 13" id="KW-0418">Kinase</keyword>
<evidence type="ECO:0000259" key="14">
    <source>
        <dbReference type="Pfam" id="PF00288"/>
    </source>
</evidence>
<evidence type="ECO:0000256" key="9">
    <source>
        <dbReference type="ARBA" id="ARBA00022777"/>
    </source>
</evidence>
<dbReference type="Proteomes" id="UP001619911">
    <property type="component" value="Unassembled WGS sequence"/>
</dbReference>
<keyword evidence="17" id="KW-1185">Reference proteome</keyword>
<name>A0ABW8I6V7_9BACI</name>
<dbReference type="EMBL" id="JAUIYO010000002">
    <property type="protein sequence ID" value="MFK2825237.1"/>
    <property type="molecule type" value="Genomic_DNA"/>
</dbReference>
<dbReference type="SUPFAM" id="SSF55060">
    <property type="entry name" value="GHMP Kinase, C-terminal domain"/>
    <property type="match status" value="1"/>
</dbReference>
<evidence type="ECO:0000256" key="6">
    <source>
        <dbReference type="ARBA" id="ARBA00022679"/>
    </source>
</evidence>
<evidence type="ECO:0000256" key="7">
    <source>
        <dbReference type="ARBA" id="ARBA00022697"/>
    </source>
</evidence>
<evidence type="ECO:0000256" key="11">
    <source>
        <dbReference type="ARBA" id="ARBA00049375"/>
    </source>
</evidence>
<dbReference type="InterPro" id="IPR006203">
    <property type="entry name" value="GHMP_knse_ATP-bd_CS"/>
</dbReference>
<evidence type="ECO:0000256" key="12">
    <source>
        <dbReference type="ARBA" id="ARBA00049954"/>
    </source>
</evidence>
<keyword evidence="6 13" id="KW-0808">Transferase</keyword>
<comment type="similarity">
    <text evidence="2 13">Belongs to the GHMP kinase family. Homoserine kinase subfamily.</text>
</comment>
<evidence type="ECO:0000313" key="17">
    <source>
        <dbReference type="Proteomes" id="UP001619911"/>
    </source>
</evidence>
<accession>A0ABW8I6V7</accession>
<keyword evidence="8 13" id="KW-0547">Nucleotide-binding</keyword>
<feature type="binding site" evidence="13">
    <location>
        <begin position="88"/>
        <end position="98"/>
    </location>
    <ligand>
        <name>ATP</name>
        <dbReference type="ChEBI" id="CHEBI:30616"/>
    </ligand>
</feature>
<dbReference type="InterPro" id="IPR000870">
    <property type="entry name" value="Homoserine_kinase"/>
</dbReference>
<proteinExistence type="inferred from homology"/>
<dbReference type="InterPro" id="IPR020568">
    <property type="entry name" value="Ribosomal_Su5_D2-typ_SF"/>
</dbReference>
<dbReference type="PANTHER" id="PTHR20861">
    <property type="entry name" value="HOMOSERINE/4-DIPHOSPHOCYTIDYL-2-C-METHYL-D-ERYTHRITOL KINASE"/>
    <property type="match status" value="1"/>
</dbReference>